<dbReference type="EMBL" id="JBHSSE010000003">
    <property type="protein sequence ID" value="MFC6200783.1"/>
    <property type="molecule type" value="Genomic_DNA"/>
</dbReference>
<dbReference type="InterPro" id="IPR005119">
    <property type="entry name" value="LysR_subst-bd"/>
</dbReference>
<dbReference type="Pfam" id="PF00126">
    <property type="entry name" value="HTH_1"/>
    <property type="match status" value="1"/>
</dbReference>
<keyword evidence="4" id="KW-0804">Transcription</keyword>
<evidence type="ECO:0000313" key="7">
    <source>
        <dbReference type="Proteomes" id="UP001596171"/>
    </source>
</evidence>
<keyword evidence="2" id="KW-0805">Transcription regulation</keyword>
<evidence type="ECO:0000313" key="6">
    <source>
        <dbReference type="EMBL" id="MFC6200783.1"/>
    </source>
</evidence>
<name>A0ABW1SHH5_9LACO</name>
<evidence type="ECO:0000256" key="2">
    <source>
        <dbReference type="ARBA" id="ARBA00023015"/>
    </source>
</evidence>
<comment type="caution">
    <text evidence="6">The sequence shown here is derived from an EMBL/GenBank/DDBJ whole genome shotgun (WGS) entry which is preliminary data.</text>
</comment>
<dbReference type="Gene3D" id="3.40.190.290">
    <property type="match status" value="1"/>
</dbReference>
<evidence type="ECO:0000259" key="5">
    <source>
        <dbReference type="PROSITE" id="PS50931"/>
    </source>
</evidence>
<dbReference type="InterPro" id="IPR000847">
    <property type="entry name" value="LysR_HTH_N"/>
</dbReference>
<dbReference type="RefSeq" id="WP_137615078.1">
    <property type="nucleotide sequence ID" value="NZ_BJDI01000001.1"/>
</dbReference>
<dbReference type="PROSITE" id="PS50931">
    <property type="entry name" value="HTH_LYSR"/>
    <property type="match status" value="1"/>
</dbReference>
<feature type="domain" description="HTH lysR-type" evidence="5">
    <location>
        <begin position="1"/>
        <end position="58"/>
    </location>
</feature>
<comment type="similarity">
    <text evidence="1">Belongs to the LysR transcriptional regulatory family.</text>
</comment>
<evidence type="ECO:0000256" key="1">
    <source>
        <dbReference type="ARBA" id="ARBA00009437"/>
    </source>
</evidence>
<dbReference type="InterPro" id="IPR036388">
    <property type="entry name" value="WH-like_DNA-bd_sf"/>
</dbReference>
<dbReference type="InterPro" id="IPR036390">
    <property type="entry name" value="WH_DNA-bd_sf"/>
</dbReference>
<accession>A0ABW1SHH5</accession>
<dbReference type="SUPFAM" id="SSF46785">
    <property type="entry name" value="Winged helix' DNA-binding domain"/>
    <property type="match status" value="1"/>
</dbReference>
<proteinExistence type="inferred from homology"/>
<dbReference type="SUPFAM" id="SSF53850">
    <property type="entry name" value="Periplasmic binding protein-like II"/>
    <property type="match status" value="1"/>
</dbReference>
<dbReference type="PRINTS" id="PR00039">
    <property type="entry name" value="HTHLYSR"/>
</dbReference>
<dbReference type="Gene3D" id="1.10.10.10">
    <property type="entry name" value="Winged helix-like DNA-binding domain superfamily/Winged helix DNA-binding domain"/>
    <property type="match status" value="1"/>
</dbReference>
<dbReference type="PANTHER" id="PTHR30346:SF28">
    <property type="entry name" value="HTH-TYPE TRANSCRIPTIONAL REGULATOR CYNR"/>
    <property type="match status" value="1"/>
</dbReference>
<protein>
    <submittedName>
        <fullName evidence="6">LysR family transcriptional regulator</fullName>
    </submittedName>
</protein>
<keyword evidence="3" id="KW-0238">DNA-binding</keyword>
<dbReference type="Proteomes" id="UP001596171">
    <property type="component" value="Unassembled WGS sequence"/>
</dbReference>
<dbReference type="CDD" id="cd05466">
    <property type="entry name" value="PBP2_LTTR_substrate"/>
    <property type="match status" value="1"/>
</dbReference>
<gene>
    <name evidence="6" type="ORF">ACFP1L_02585</name>
</gene>
<evidence type="ECO:0000256" key="4">
    <source>
        <dbReference type="ARBA" id="ARBA00023163"/>
    </source>
</evidence>
<organism evidence="6 7">
    <name type="scientific">Lactiplantibacillus nangangensis</name>
    <dbReference type="NCBI Taxonomy" id="2559917"/>
    <lineage>
        <taxon>Bacteria</taxon>
        <taxon>Bacillati</taxon>
        <taxon>Bacillota</taxon>
        <taxon>Bacilli</taxon>
        <taxon>Lactobacillales</taxon>
        <taxon>Lactobacillaceae</taxon>
        <taxon>Lactiplantibacillus</taxon>
    </lineage>
</organism>
<dbReference type="PANTHER" id="PTHR30346">
    <property type="entry name" value="TRANSCRIPTIONAL DUAL REGULATOR HCAR-RELATED"/>
    <property type="match status" value="1"/>
</dbReference>
<dbReference type="Pfam" id="PF03466">
    <property type="entry name" value="LysR_substrate"/>
    <property type="match status" value="1"/>
</dbReference>
<keyword evidence="7" id="KW-1185">Reference proteome</keyword>
<evidence type="ECO:0000256" key="3">
    <source>
        <dbReference type="ARBA" id="ARBA00023125"/>
    </source>
</evidence>
<reference evidence="7" key="1">
    <citation type="journal article" date="2019" name="Int. J. Syst. Evol. Microbiol.">
        <title>The Global Catalogue of Microorganisms (GCM) 10K type strain sequencing project: providing services to taxonomists for standard genome sequencing and annotation.</title>
        <authorList>
            <consortium name="The Broad Institute Genomics Platform"/>
            <consortium name="The Broad Institute Genome Sequencing Center for Infectious Disease"/>
            <person name="Wu L."/>
            <person name="Ma J."/>
        </authorList>
    </citation>
    <scope>NUCLEOTIDE SEQUENCE [LARGE SCALE GENOMIC DNA]</scope>
    <source>
        <strain evidence="7">CCM 8930</strain>
    </source>
</reference>
<sequence>MDFKQMEYYLTIADLKSMTQAAAKLHVAQPYLSRQLKQLENELGVTLLKRTTREMTVTPAGRVLQQRAQEILELRQQSLHEITSVGDGQAGTLRIGVITSINNGLIPAWLAQYHRSYPKVQFLIEEHDSSEIPDLLRQRRIDLGISRATNLLPNFQRLELPSVPIVMVGRDLTGLTKNKAQPIVALKHKALLVHHYHVDLVTKLCENAGFEPNFLAQVDNPLTLLRLANQGIGVALIPQDWLDLIQTTQLQVKTLAVPELIRPTAVIWQENQLSLIAQHFIDLIQSQKIKIKTNIRLIKN</sequence>